<feature type="region of interest" description="Disordered" evidence="6">
    <location>
        <begin position="134"/>
        <end position="159"/>
    </location>
</feature>
<dbReference type="InterPro" id="IPR016177">
    <property type="entry name" value="DNA-bd_dom_sf"/>
</dbReference>
<evidence type="ECO:0000256" key="4">
    <source>
        <dbReference type="ARBA" id="ARBA00023163"/>
    </source>
</evidence>
<feature type="compositionally biased region" description="Polar residues" evidence="6">
    <location>
        <begin position="144"/>
        <end position="159"/>
    </location>
</feature>
<keyword evidence="5" id="KW-0539">Nucleus</keyword>
<dbReference type="Gene3D" id="3.30.890.10">
    <property type="entry name" value="Methyl-cpg-binding Protein 2, Chain A"/>
    <property type="match status" value="1"/>
</dbReference>
<dbReference type="PANTHER" id="PTHR12396:SF42">
    <property type="entry name" value="MBD DOMAIN-CONTAINING PROTEIN"/>
    <property type="match status" value="1"/>
</dbReference>
<accession>A0A0V0HNB2</accession>
<keyword evidence="3" id="KW-0238">DNA-binding</keyword>
<evidence type="ECO:0000256" key="6">
    <source>
        <dbReference type="SAM" id="MobiDB-lite"/>
    </source>
</evidence>
<evidence type="ECO:0000256" key="3">
    <source>
        <dbReference type="ARBA" id="ARBA00023125"/>
    </source>
</evidence>
<dbReference type="PANTHER" id="PTHR12396">
    <property type="entry name" value="METHYL-CPG BINDING PROTEIN, MBD"/>
    <property type="match status" value="1"/>
</dbReference>
<evidence type="ECO:0000313" key="7">
    <source>
        <dbReference type="EMBL" id="JAP21608.1"/>
    </source>
</evidence>
<dbReference type="GO" id="GO:0005634">
    <property type="term" value="C:nucleus"/>
    <property type="evidence" value="ECO:0007669"/>
    <property type="project" value="UniProtKB-SubCell"/>
</dbReference>
<proteinExistence type="predicted"/>
<organism evidence="7">
    <name type="scientific">Solanum chacoense</name>
    <name type="common">Chaco potato</name>
    <dbReference type="NCBI Taxonomy" id="4108"/>
    <lineage>
        <taxon>Eukaryota</taxon>
        <taxon>Viridiplantae</taxon>
        <taxon>Streptophyta</taxon>
        <taxon>Embryophyta</taxon>
        <taxon>Tracheophyta</taxon>
        <taxon>Spermatophyta</taxon>
        <taxon>Magnoliopsida</taxon>
        <taxon>eudicotyledons</taxon>
        <taxon>Gunneridae</taxon>
        <taxon>Pentapetalae</taxon>
        <taxon>asterids</taxon>
        <taxon>lamiids</taxon>
        <taxon>Solanales</taxon>
        <taxon>Solanaceae</taxon>
        <taxon>Solanoideae</taxon>
        <taxon>Solaneae</taxon>
        <taxon>Solanum</taxon>
    </lineage>
</organism>
<dbReference type="AlphaFoldDB" id="A0A0V0HNB2"/>
<keyword evidence="2" id="KW-0805">Transcription regulation</keyword>
<reference evidence="7" key="1">
    <citation type="submission" date="2015-12" db="EMBL/GenBank/DDBJ databases">
        <title>Gene expression during late stages of embryo sac development: a critical building block for successful pollen-pistil interactions.</title>
        <authorList>
            <person name="Liu Y."/>
            <person name="Joly V."/>
            <person name="Sabar M."/>
            <person name="Matton D.P."/>
        </authorList>
    </citation>
    <scope>NUCLEOTIDE SEQUENCE</scope>
</reference>
<dbReference type="GO" id="GO:0003677">
    <property type="term" value="F:DNA binding"/>
    <property type="evidence" value="ECO:0007669"/>
    <property type="project" value="UniProtKB-KW"/>
</dbReference>
<evidence type="ECO:0000256" key="1">
    <source>
        <dbReference type="ARBA" id="ARBA00004123"/>
    </source>
</evidence>
<evidence type="ECO:0000256" key="2">
    <source>
        <dbReference type="ARBA" id="ARBA00023015"/>
    </source>
</evidence>
<comment type="subcellular location">
    <subcellularLocation>
        <location evidence="1">Nucleus</location>
    </subcellularLocation>
</comment>
<evidence type="ECO:0000256" key="5">
    <source>
        <dbReference type="ARBA" id="ARBA00023242"/>
    </source>
</evidence>
<protein>
    <submittedName>
        <fullName evidence="7">Putative ovule protein</fullName>
    </submittedName>
</protein>
<keyword evidence="4" id="KW-0804">Transcription</keyword>
<dbReference type="SUPFAM" id="SSF54171">
    <property type="entry name" value="DNA-binding domain"/>
    <property type="match status" value="1"/>
</dbReference>
<name>A0A0V0HNB2_SOLCH</name>
<dbReference type="EMBL" id="GEDG01017507">
    <property type="protein sequence ID" value="JAP21608.1"/>
    <property type="molecule type" value="Transcribed_RNA"/>
</dbReference>
<sequence length="159" mass="17955">MSKADFVVSSFPPIIVTTNDICNNCIHLDPLLPSGTYIDVVLDVRAENSTQNNGDVPNEEKMSDITLSKLQIQKKITPMRLVNLDRSKWLPEKWRFETKVHTNGATTGIVNRYYIEPVSRGKFRSENLVDNFMKTGGKRKKPKNNINGDDATSSEVKTK</sequence>